<dbReference type="AlphaFoldDB" id="A0A4W5QNJ0"/>
<reference evidence="3" key="2">
    <citation type="submission" date="2025-08" db="UniProtKB">
        <authorList>
            <consortium name="Ensembl"/>
        </authorList>
    </citation>
    <scope>IDENTIFICATION</scope>
</reference>
<dbReference type="Ensembl" id="ENSHHUT00000080214.1">
    <property type="protein sequence ID" value="ENSHHUP00000077692.1"/>
    <property type="gene ID" value="ENSHHUG00000045340.1"/>
</dbReference>
<reference evidence="4" key="1">
    <citation type="submission" date="2018-06" db="EMBL/GenBank/DDBJ databases">
        <title>Genome assembly of Danube salmon.</title>
        <authorList>
            <person name="Macqueen D.J."/>
            <person name="Gundappa M.K."/>
        </authorList>
    </citation>
    <scope>NUCLEOTIDE SEQUENCE [LARGE SCALE GENOMIC DNA]</scope>
</reference>
<reference evidence="3" key="3">
    <citation type="submission" date="2025-09" db="UniProtKB">
        <authorList>
            <consortium name="Ensembl"/>
        </authorList>
    </citation>
    <scope>IDENTIFICATION</scope>
</reference>
<accession>A0A4W5QNJ0</accession>
<keyword evidence="4" id="KW-1185">Reference proteome</keyword>
<dbReference type="GeneTree" id="ENSGT00390000011081"/>
<proteinExistence type="predicted"/>
<evidence type="ECO:0000259" key="2">
    <source>
        <dbReference type="PROSITE" id="PS50844"/>
    </source>
</evidence>
<dbReference type="SUPFAM" id="SSF51269">
    <property type="entry name" value="AFP III-like domain"/>
    <property type="match status" value="1"/>
</dbReference>
<sequence>MLPCEKPCHDKLGKSVVAKVAIPKGTVLSMDMLGVKVGEPKGVPPRGLIPTGGQGRHRGRGGG</sequence>
<dbReference type="Gene3D" id="3.90.1210.10">
    <property type="entry name" value="Antifreeze-like/N-acetylneuraminic acid synthase C-terminal domain"/>
    <property type="match status" value="1"/>
</dbReference>
<feature type="region of interest" description="Disordered" evidence="1">
    <location>
        <begin position="38"/>
        <end position="63"/>
    </location>
</feature>
<dbReference type="Proteomes" id="UP000314982">
    <property type="component" value="Unassembled WGS sequence"/>
</dbReference>
<organism evidence="3 4">
    <name type="scientific">Hucho hucho</name>
    <name type="common">huchen</name>
    <dbReference type="NCBI Taxonomy" id="62062"/>
    <lineage>
        <taxon>Eukaryota</taxon>
        <taxon>Metazoa</taxon>
        <taxon>Chordata</taxon>
        <taxon>Craniata</taxon>
        <taxon>Vertebrata</taxon>
        <taxon>Euteleostomi</taxon>
        <taxon>Actinopterygii</taxon>
        <taxon>Neopterygii</taxon>
        <taxon>Teleostei</taxon>
        <taxon>Protacanthopterygii</taxon>
        <taxon>Salmoniformes</taxon>
        <taxon>Salmonidae</taxon>
        <taxon>Salmoninae</taxon>
        <taxon>Hucho</taxon>
    </lineage>
</organism>
<dbReference type="PROSITE" id="PS50844">
    <property type="entry name" value="AFP_LIKE"/>
    <property type="match status" value="1"/>
</dbReference>
<feature type="domain" description="AFP-like" evidence="2">
    <location>
        <begin position="15"/>
        <end position="46"/>
    </location>
</feature>
<evidence type="ECO:0000313" key="3">
    <source>
        <dbReference type="Ensembl" id="ENSHHUP00000077692.1"/>
    </source>
</evidence>
<name>A0A4W5QNJ0_9TELE</name>
<protein>
    <submittedName>
        <fullName evidence="3">N-acetylneuraminic acid synthase a</fullName>
    </submittedName>
</protein>
<evidence type="ECO:0000313" key="4">
    <source>
        <dbReference type="Proteomes" id="UP000314982"/>
    </source>
</evidence>
<evidence type="ECO:0000256" key="1">
    <source>
        <dbReference type="SAM" id="MobiDB-lite"/>
    </source>
</evidence>
<dbReference type="InterPro" id="IPR036732">
    <property type="entry name" value="AFP_Neu5c_C_sf"/>
</dbReference>
<dbReference type="InterPro" id="IPR006190">
    <property type="entry name" value="SAF_AFP_Neu5Ac"/>
</dbReference>